<dbReference type="InterPro" id="IPR043502">
    <property type="entry name" value="DNA/RNA_pol_sf"/>
</dbReference>
<protein>
    <recommendedName>
        <fullName evidence="1">Reverse transcriptase/retrotransposon-derived protein RNase H-like domain-containing protein</fullName>
    </recommendedName>
</protein>
<keyword evidence="3" id="KW-1185">Reference proteome</keyword>
<dbReference type="SUPFAM" id="SSF56672">
    <property type="entry name" value="DNA/RNA polymerases"/>
    <property type="match status" value="1"/>
</dbReference>
<accession>A0ABD0NAX3</accession>
<dbReference type="Gene3D" id="3.10.20.370">
    <property type="match status" value="1"/>
</dbReference>
<dbReference type="PANTHER" id="PTHR34072:SF49">
    <property type="entry name" value="RIBONUCLEASE H"/>
    <property type="match status" value="1"/>
</dbReference>
<feature type="domain" description="Reverse transcriptase/retrotransposon-derived protein RNase H-like" evidence="1">
    <location>
        <begin position="29"/>
        <end position="130"/>
    </location>
</feature>
<sequence>MAAPLHRLVAELVGTKNRRGSGRSIESCWTPECEQGFQCLKKLITAPVLAYADFAKPFVLDDDASHSGLGAVLSQEHSGKLRPVAYASRGLRPTEKNMENYSSMKLELLALKWAMAEKFKDYLLGHHCTVYTDNNPLSYLSSAKLGATEQCWVLEILEIFDFEIKYRPGRVNGNADSLSRQYSSSILTQSSGTPLPKMFCIADVCQK</sequence>
<name>A0ABD0NAX3_CIRMR</name>
<feature type="non-terminal residue" evidence="2">
    <location>
        <position position="207"/>
    </location>
</feature>
<dbReference type="AlphaFoldDB" id="A0ABD0NAX3"/>
<reference evidence="2 3" key="1">
    <citation type="submission" date="2024-05" db="EMBL/GenBank/DDBJ databases">
        <title>Genome sequencing and assembly of Indian major carp, Cirrhinus mrigala (Hamilton, 1822).</title>
        <authorList>
            <person name="Mohindra V."/>
            <person name="Chowdhury L.M."/>
            <person name="Lal K."/>
            <person name="Jena J.K."/>
        </authorList>
    </citation>
    <scope>NUCLEOTIDE SEQUENCE [LARGE SCALE GENOMIC DNA]</scope>
    <source>
        <strain evidence="2">CM1030</strain>
        <tissue evidence="2">Blood</tissue>
    </source>
</reference>
<proteinExistence type="predicted"/>
<dbReference type="EMBL" id="JAMKFB020000022">
    <property type="protein sequence ID" value="KAL0159218.1"/>
    <property type="molecule type" value="Genomic_DNA"/>
</dbReference>
<dbReference type="CDD" id="cd09274">
    <property type="entry name" value="RNase_HI_RT_Ty3"/>
    <property type="match status" value="1"/>
</dbReference>
<organism evidence="2 3">
    <name type="scientific">Cirrhinus mrigala</name>
    <name type="common">Mrigala</name>
    <dbReference type="NCBI Taxonomy" id="683832"/>
    <lineage>
        <taxon>Eukaryota</taxon>
        <taxon>Metazoa</taxon>
        <taxon>Chordata</taxon>
        <taxon>Craniata</taxon>
        <taxon>Vertebrata</taxon>
        <taxon>Euteleostomi</taxon>
        <taxon>Actinopterygii</taxon>
        <taxon>Neopterygii</taxon>
        <taxon>Teleostei</taxon>
        <taxon>Ostariophysi</taxon>
        <taxon>Cypriniformes</taxon>
        <taxon>Cyprinidae</taxon>
        <taxon>Labeoninae</taxon>
        <taxon>Labeonini</taxon>
        <taxon>Cirrhinus</taxon>
    </lineage>
</organism>
<evidence type="ECO:0000259" key="1">
    <source>
        <dbReference type="Pfam" id="PF17919"/>
    </source>
</evidence>
<gene>
    <name evidence="2" type="ORF">M9458_042943</name>
</gene>
<dbReference type="PANTHER" id="PTHR34072">
    <property type="entry name" value="ENZYMATIC POLYPROTEIN-RELATED"/>
    <property type="match status" value="1"/>
</dbReference>
<dbReference type="Proteomes" id="UP001529510">
    <property type="component" value="Unassembled WGS sequence"/>
</dbReference>
<dbReference type="Pfam" id="PF17919">
    <property type="entry name" value="RT_RNaseH_2"/>
    <property type="match status" value="1"/>
</dbReference>
<dbReference type="InterPro" id="IPR041577">
    <property type="entry name" value="RT_RNaseH_2"/>
</dbReference>
<evidence type="ECO:0000313" key="2">
    <source>
        <dbReference type="EMBL" id="KAL0159218.1"/>
    </source>
</evidence>
<comment type="caution">
    <text evidence="2">The sequence shown here is derived from an EMBL/GenBank/DDBJ whole genome shotgun (WGS) entry which is preliminary data.</text>
</comment>
<dbReference type="FunFam" id="3.10.20.370:FF:000001">
    <property type="entry name" value="Retrovirus-related Pol polyprotein from transposon 17.6-like protein"/>
    <property type="match status" value="1"/>
</dbReference>
<evidence type="ECO:0000313" key="3">
    <source>
        <dbReference type="Proteomes" id="UP001529510"/>
    </source>
</evidence>